<protein>
    <recommendedName>
        <fullName evidence="7">Xylanolytic transcriptional activator regulatory domain-containing protein</fullName>
    </recommendedName>
</protein>
<dbReference type="PANTHER" id="PTHR47338">
    <property type="entry name" value="ZN(II)2CYS6 TRANSCRIPTION FACTOR (EUROFUNG)-RELATED"/>
    <property type="match status" value="1"/>
</dbReference>
<comment type="subcellular location">
    <subcellularLocation>
        <location evidence="1">Nucleus</location>
    </subcellularLocation>
</comment>
<keyword evidence="4" id="KW-0804">Transcription</keyword>
<gene>
    <name evidence="8" type="ORF">EUX98_g840</name>
</gene>
<dbReference type="InterPro" id="IPR050815">
    <property type="entry name" value="TF_fung"/>
</dbReference>
<dbReference type="CDD" id="cd00067">
    <property type="entry name" value="GAL4"/>
    <property type="match status" value="1"/>
</dbReference>
<evidence type="ECO:0000256" key="1">
    <source>
        <dbReference type="ARBA" id="ARBA00004123"/>
    </source>
</evidence>
<dbReference type="GO" id="GO:0005634">
    <property type="term" value="C:nucleus"/>
    <property type="evidence" value="ECO:0007669"/>
    <property type="project" value="UniProtKB-SubCell"/>
</dbReference>
<evidence type="ECO:0000313" key="8">
    <source>
        <dbReference type="EMBL" id="THH33327.1"/>
    </source>
</evidence>
<keyword evidence="2" id="KW-0479">Metal-binding</keyword>
<keyword evidence="5" id="KW-0539">Nucleus</keyword>
<dbReference type="EMBL" id="SGPM01000007">
    <property type="protein sequence ID" value="THH33327.1"/>
    <property type="molecule type" value="Genomic_DNA"/>
</dbReference>
<feature type="region of interest" description="Disordered" evidence="6">
    <location>
        <begin position="52"/>
        <end position="86"/>
    </location>
</feature>
<comment type="caution">
    <text evidence="8">The sequence shown here is derived from an EMBL/GenBank/DDBJ whole genome shotgun (WGS) entry which is preliminary data.</text>
</comment>
<dbReference type="Proteomes" id="UP000308730">
    <property type="component" value="Unassembled WGS sequence"/>
</dbReference>
<name>A0A4S4N595_9APHY</name>
<dbReference type="GO" id="GO:0000981">
    <property type="term" value="F:DNA-binding transcription factor activity, RNA polymerase II-specific"/>
    <property type="evidence" value="ECO:0007669"/>
    <property type="project" value="InterPro"/>
</dbReference>
<dbReference type="GO" id="GO:0003677">
    <property type="term" value="F:DNA binding"/>
    <property type="evidence" value="ECO:0007669"/>
    <property type="project" value="InterPro"/>
</dbReference>
<keyword evidence="3" id="KW-0805">Transcription regulation</keyword>
<dbReference type="PANTHER" id="PTHR47338:SF29">
    <property type="entry name" value="ZN(2)-C6 FUNGAL-TYPE DOMAIN-CONTAINING PROTEIN"/>
    <property type="match status" value="1"/>
</dbReference>
<dbReference type="OrthoDB" id="2309723at2759"/>
<feature type="compositionally biased region" description="Basic and acidic residues" evidence="6">
    <location>
        <begin position="72"/>
        <end position="84"/>
    </location>
</feature>
<feature type="compositionally biased region" description="Basic and acidic residues" evidence="6">
    <location>
        <begin position="52"/>
        <end position="62"/>
    </location>
</feature>
<dbReference type="CDD" id="cd12148">
    <property type="entry name" value="fungal_TF_MHR"/>
    <property type="match status" value="1"/>
</dbReference>
<dbReference type="GO" id="GO:0006351">
    <property type="term" value="P:DNA-templated transcription"/>
    <property type="evidence" value="ECO:0007669"/>
    <property type="project" value="InterPro"/>
</dbReference>
<dbReference type="Gene3D" id="4.10.240.10">
    <property type="entry name" value="Zn(2)-C6 fungal-type DNA-binding domain"/>
    <property type="match status" value="1"/>
</dbReference>
<dbReference type="AlphaFoldDB" id="A0A4S4N595"/>
<reference evidence="8 9" key="1">
    <citation type="submission" date="2019-02" db="EMBL/GenBank/DDBJ databases">
        <title>Genome sequencing of the rare red list fungi Antrodiella citrinella (Flaviporus citrinellus).</title>
        <authorList>
            <person name="Buettner E."/>
            <person name="Kellner H."/>
        </authorList>
    </citation>
    <scope>NUCLEOTIDE SEQUENCE [LARGE SCALE GENOMIC DNA]</scope>
    <source>
        <strain evidence="8 9">DSM 108506</strain>
    </source>
</reference>
<evidence type="ECO:0000259" key="7">
    <source>
        <dbReference type="Pfam" id="PF04082"/>
    </source>
</evidence>
<evidence type="ECO:0000256" key="6">
    <source>
        <dbReference type="SAM" id="MobiDB-lite"/>
    </source>
</evidence>
<accession>A0A4S4N595</accession>
<dbReference type="InterPro" id="IPR036864">
    <property type="entry name" value="Zn2-C6_fun-type_DNA-bd_sf"/>
</dbReference>
<evidence type="ECO:0000256" key="5">
    <source>
        <dbReference type="ARBA" id="ARBA00023242"/>
    </source>
</evidence>
<evidence type="ECO:0000256" key="4">
    <source>
        <dbReference type="ARBA" id="ARBA00023163"/>
    </source>
</evidence>
<evidence type="ECO:0000256" key="3">
    <source>
        <dbReference type="ARBA" id="ARBA00023015"/>
    </source>
</evidence>
<feature type="domain" description="Xylanolytic transcriptional activator regulatory" evidence="7">
    <location>
        <begin position="99"/>
        <end position="289"/>
    </location>
</feature>
<dbReference type="InterPro" id="IPR001138">
    <property type="entry name" value="Zn2Cys6_DnaBD"/>
</dbReference>
<dbReference type="InterPro" id="IPR007219">
    <property type="entry name" value="XnlR_reg_dom"/>
</dbReference>
<evidence type="ECO:0000256" key="2">
    <source>
        <dbReference type="ARBA" id="ARBA00022723"/>
    </source>
</evidence>
<proteinExistence type="predicted"/>
<keyword evidence="9" id="KW-1185">Reference proteome</keyword>
<dbReference type="GO" id="GO:0008270">
    <property type="term" value="F:zinc ion binding"/>
    <property type="evidence" value="ECO:0007669"/>
    <property type="project" value="InterPro"/>
</dbReference>
<dbReference type="Pfam" id="PF04082">
    <property type="entry name" value="Fungal_trans"/>
    <property type="match status" value="1"/>
</dbReference>
<sequence length="525" mass="58295">MKCDGVRPMCAQCVRADEVECEYTDGGLTASQLLEQNVAHLEARIRELEGRSSESVTLHDPHAAFSQSRHRPHDDSVTGGERADTQSGSWKIPEVLLKAFVDHAFAFGFFLNLPRFLAKLDATEEGDNTFPDVILYAVHLVGLVTSRDRSYKDQESQVLSLLIQSLSSAVSDFHAGQLLHILQAEVLLSNYFLHHDRRLEGGYHITAAVSMVLSSNLHRVQDPSSLAIPGPGSVSLPPPTDSVEQGERINAFWAVYSLDRFWSVKLGAQSALSRADLLASQITTPWPLDMSEYELGMLPDVWAVQTVSSFLGEDPIDLSNDSYATKRAKGIVLFSDAVQLGSHFVPENPGFQAKFLEMDSKLEQYKVSFRATMDQFKSNLEYDNLRPYATRCMLFTQTMAHCATIKLHAPLQQDWDIDTSRSLSNAVQAANLLQELEVTTFEYIDPFMGILWSIVASVLIRALTIARQLRAANNTGQSEQEVLVTNALDRILNVMQALTVSDPSAALIAHELQNIRQHTCIFSSP</sequence>
<organism evidence="8 9">
    <name type="scientific">Antrodiella citrinella</name>
    <dbReference type="NCBI Taxonomy" id="2447956"/>
    <lineage>
        <taxon>Eukaryota</taxon>
        <taxon>Fungi</taxon>
        <taxon>Dikarya</taxon>
        <taxon>Basidiomycota</taxon>
        <taxon>Agaricomycotina</taxon>
        <taxon>Agaricomycetes</taxon>
        <taxon>Polyporales</taxon>
        <taxon>Steccherinaceae</taxon>
        <taxon>Antrodiella</taxon>
    </lineage>
</organism>
<evidence type="ECO:0000313" key="9">
    <source>
        <dbReference type="Proteomes" id="UP000308730"/>
    </source>
</evidence>